<evidence type="ECO:0000259" key="2">
    <source>
        <dbReference type="Pfam" id="PF12937"/>
    </source>
</evidence>
<comment type="caution">
    <text evidence="3">The sequence shown here is derived from an EMBL/GenBank/DDBJ whole genome shotgun (WGS) entry which is preliminary data.</text>
</comment>
<name>A0AAW1XMP5_RUBAR</name>
<evidence type="ECO:0000256" key="1">
    <source>
        <dbReference type="SAM" id="MobiDB-lite"/>
    </source>
</evidence>
<dbReference type="CDD" id="cd22164">
    <property type="entry name" value="F-box_AtSKIP19-like"/>
    <property type="match status" value="1"/>
</dbReference>
<dbReference type="SUPFAM" id="SSF81383">
    <property type="entry name" value="F-box domain"/>
    <property type="match status" value="1"/>
</dbReference>
<dbReference type="Gene3D" id="1.20.1280.50">
    <property type="match status" value="1"/>
</dbReference>
<protein>
    <recommendedName>
        <fullName evidence="2">F-box domain-containing protein</fullName>
    </recommendedName>
</protein>
<dbReference type="SMART" id="SM00367">
    <property type="entry name" value="LRR_CC"/>
    <property type="match status" value="2"/>
</dbReference>
<dbReference type="InterPro" id="IPR006553">
    <property type="entry name" value="Leu-rich_rpt_Cys-con_subtyp"/>
</dbReference>
<dbReference type="AlphaFoldDB" id="A0AAW1XMP5"/>
<evidence type="ECO:0000313" key="3">
    <source>
        <dbReference type="EMBL" id="KAK9936902.1"/>
    </source>
</evidence>
<dbReference type="EMBL" id="JBEDUW010000003">
    <property type="protein sequence ID" value="KAK9936902.1"/>
    <property type="molecule type" value="Genomic_DNA"/>
</dbReference>
<dbReference type="SUPFAM" id="SSF52047">
    <property type="entry name" value="RNI-like"/>
    <property type="match status" value="1"/>
</dbReference>
<feature type="region of interest" description="Disordered" evidence="1">
    <location>
        <begin position="1"/>
        <end position="22"/>
    </location>
</feature>
<dbReference type="InterPro" id="IPR036047">
    <property type="entry name" value="F-box-like_dom_sf"/>
</dbReference>
<dbReference type="Pfam" id="PF12937">
    <property type="entry name" value="F-box-like"/>
    <property type="match status" value="1"/>
</dbReference>
<keyword evidence="4" id="KW-1185">Reference proteome</keyword>
<proteinExistence type="predicted"/>
<dbReference type="PANTHER" id="PTHR38926:SF2">
    <property type="entry name" value="F-BOX_LRR-REPEAT PROTEIN 21-RELATED"/>
    <property type="match status" value="1"/>
</dbReference>
<reference evidence="3 4" key="1">
    <citation type="journal article" date="2023" name="G3 (Bethesda)">
        <title>A chromosome-length genome assembly and annotation of blackberry (Rubus argutus, cv. 'Hillquist').</title>
        <authorList>
            <person name="Bruna T."/>
            <person name="Aryal R."/>
            <person name="Dudchenko O."/>
            <person name="Sargent D.J."/>
            <person name="Mead D."/>
            <person name="Buti M."/>
            <person name="Cavallini A."/>
            <person name="Hytonen T."/>
            <person name="Andres J."/>
            <person name="Pham M."/>
            <person name="Weisz D."/>
            <person name="Mascagni F."/>
            <person name="Usai G."/>
            <person name="Natali L."/>
            <person name="Bassil N."/>
            <person name="Fernandez G.E."/>
            <person name="Lomsadze A."/>
            <person name="Armour M."/>
            <person name="Olukolu B."/>
            <person name="Poorten T."/>
            <person name="Britton C."/>
            <person name="Davik J."/>
            <person name="Ashrafi H."/>
            <person name="Aiden E.L."/>
            <person name="Borodovsky M."/>
            <person name="Worthington M."/>
        </authorList>
    </citation>
    <scope>NUCLEOTIDE SEQUENCE [LARGE SCALE GENOMIC DNA]</scope>
    <source>
        <strain evidence="3">PI 553951</strain>
    </source>
</reference>
<dbReference type="InterPro" id="IPR001810">
    <property type="entry name" value="F-box_dom"/>
</dbReference>
<sequence length="283" mass="32565">MGESLCKKRKKGESTESSSATTRDWTELPDDVTALILVLSDVGAFDILTKYQMVCKTWRRVCCNYPILWRTINMQLRGFRNKNRKLNLVKMCRRAVDRSSGTLVDLTLCAGTDDLLKYIVNSCSGIRRLTLANCGKITYEGLSEVASKLPLLEDLHISYGTLSRKTKIMEVIGKSCPLLKSLRWEKKFEIDPERLDDECAKAIAGTMHGLQHLQLCRFYLTNYAVEKILNYCPHLETLDLRKITIWKQDGRRDIFRGDLERKMTQQIKNARPPPTGLYCRYID</sequence>
<accession>A0AAW1XMP5</accession>
<dbReference type="PANTHER" id="PTHR38926">
    <property type="entry name" value="F-BOX DOMAIN CONTAINING PROTEIN, EXPRESSED"/>
    <property type="match status" value="1"/>
</dbReference>
<organism evidence="3 4">
    <name type="scientific">Rubus argutus</name>
    <name type="common">Southern blackberry</name>
    <dbReference type="NCBI Taxonomy" id="59490"/>
    <lineage>
        <taxon>Eukaryota</taxon>
        <taxon>Viridiplantae</taxon>
        <taxon>Streptophyta</taxon>
        <taxon>Embryophyta</taxon>
        <taxon>Tracheophyta</taxon>
        <taxon>Spermatophyta</taxon>
        <taxon>Magnoliopsida</taxon>
        <taxon>eudicotyledons</taxon>
        <taxon>Gunneridae</taxon>
        <taxon>Pentapetalae</taxon>
        <taxon>rosids</taxon>
        <taxon>fabids</taxon>
        <taxon>Rosales</taxon>
        <taxon>Rosaceae</taxon>
        <taxon>Rosoideae</taxon>
        <taxon>Rosoideae incertae sedis</taxon>
        <taxon>Rubus</taxon>
    </lineage>
</organism>
<feature type="domain" description="F-box" evidence="2">
    <location>
        <begin position="25"/>
        <end position="74"/>
    </location>
</feature>
<evidence type="ECO:0000313" key="4">
    <source>
        <dbReference type="Proteomes" id="UP001457282"/>
    </source>
</evidence>
<gene>
    <name evidence="3" type="ORF">M0R45_013722</name>
</gene>
<dbReference type="Gene3D" id="3.80.10.10">
    <property type="entry name" value="Ribonuclease Inhibitor"/>
    <property type="match status" value="1"/>
</dbReference>
<dbReference type="Proteomes" id="UP001457282">
    <property type="component" value="Unassembled WGS sequence"/>
</dbReference>
<dbReference type="InterPro" id="IPR032675">
    <property type="entry name" value="LRR_dom_sf"/>
</dbReference>